<dbReference type="EMBL" id="JARBJD010000092">
    <property type="protein sequence ID" value="KAK2953342.1"/>
    <property type="molecule type" value="Genomic_DNA"/>
</dbReference>
<protein>
    <submittedName>
        <fullName evidence="2">Uncharacterized protein</fullName>
    </submittedName>
</protein>
<keyword evidence="3" id="KW-1185">Reference proteome</keyword>
<gene>
    <name evidence="2" type="ORF">BLNAU_11627</name>
</gene>
<evidence type="ECO:0000256" key="1">
    <source>
        <dbReference type="SAM" id="MobiDB-lite"/>
    </source>
</evidence>
<sequence>MTPIWKEYHIVLGTGMITGGRSGGSVVGLLLLSPFTPLHHISIEYDSLVCFPLCPDATSDFCHCCSLALESPNSLRNDLPRQDPTHQTELDVAPMPATSSSGVAVADDTATIEGHEFLPATL</sequence>
<proteinExistence type="predicted"/>
<dbReference type="Proteomes" id="UP001281761">
    <property type="component" value="Unassembled WGS sequence"/>
</dbReference>
<reference evidence="2 3" key="1">
    <citation type="journal article" date="2022" name="bioRxiv">
        <title>Genomics of Preaxostyla Flagellates Illuminates Evolutionary Transitions and the Path Towards Mitochondrial Loss.</title>
        <authorList>
            <person name="Novak L.V.F."/>
            <person name="Treitli S.C."/>
            <person name="Pyrih J."/>
            <person name="Halakuc P."/>
            <person name="Pipaliya S.V."/>
            <person name="Vacek V."/>
            <person name="Brzon O."/>
            <person name="Soukal P."/>
            <person name="Eme L."/>
            <person name="Dacks J.B."/>
            <person name="Karnkowska A."/>
            <person name="Elias M."/>
            <person name="Hampl V."/>
        </authorList>
    </citation>
    <scope>NUCLEOTIDE SEQUENCE [LARGE SCALE GENOMIC DNA]</scope>
    <source>
        <strain evidence="2">NAU3</strain>
        <tissue evidence="2">Gut</tissue>
    </source>
</reference>
<comment type="caution">
    <text evidence="2">The sequence shown here is derived from an EMBL/GenBank/DDBJ whole genome shotgun (WGS) entry which is preliminary data.</text>
</comment>
<evidence type="ECO:0000313" key="3">
    <source>
        <dbReference type="Proteomes" id="UP001281761"/>
    </source>
</evidence>
<evidence type="ECO:0000313" key="2">
    <source>
        <dbReference type="EMBL" id="KAK2953342.1"/>
    </source>
</evidence>
<feature type="compositionally biased region" description="Basic and acidic residues" evidence="1">
    <location>
        <begin position="78"/>
        <end position="89"/>
    </location>
</feature>
<feature type="region of interest" description="Disordered" evidence="1">
    <location>
        <begin position="73"/>
        <end position="104"/>
    </location>
</feature>
<accession>A0ABQ9XPN1</accession>
<organism evidence="2 3">
    <name type="scientific">Blattamonas nauphoetae</name>
    <dbReference type="NCBI Taxonomy" id="2049346"/>
    <lineage>
        <taxon>Eukaryota</taxon>
        <taxon>Metamonada</taxon>
        <taxon>Preaxostyla</taxon>
        <taxon>Oxymonadida</taxon>
        <taxon>Blattamonas</taxon>
    </lineage>
</organism>
<name>A0ABQ9XPN1_9EUKA</name>